<dbReference type="AlphaFoldDB" id="A0A2P2DY13"/>
<feature type="domain" description="HTH araC/xylS-type" evidence="4">
    <location>
        <begin position="168"/>
        <end position="260"/>
    </location>
</feature>
<evidence type="ECO:0000256" key="1">
    <source>
        <dbReference type="ARBA" id="ARBA00023015"/>
    </source>
</evidence>
<evidence type="ECO:0000313" key="6">
    <source>
        <dbReference type="Proteomes" id="UP000245133"/>
    </source>
</evidence>
<dbReference type="PROSITE" id="PS00041">
    <property type="entry name" value="HTH_ARAC_FAMILY_1"/>
    <property type="match status" value="1"/>
</dbReference>
<keyword evidence="2" id="KW-0238">DNA-binding</keyword>
<dbReference type="Pfam" id="PF12833">
    <property type="entry name" value="HTH_18"/>
    <property type="match status" value="1"/>
</dbReference>
<name>A0A2P2DY13_9LEPT</name>
<dbReference type="PANTHER" id="PTHR43280">
    <property type="entry name" value="ARAC-FAMILY TRANSCRIPTIONAL REGULATOR"/>
    <property type="match status" value="1"/>
</dbReference>
<dbReference type="PANTHER" id="PTHR43280:SF2">
    <property type="entry name" value="HTH-TYPE TRANSCRIPTIONAL REGULATOR EXSA"/>
    <property type="match status" value="1"/>
</dbReference>
<dbReference type="GO" id="GO:0043565">
    <property type="term" value="F:sequence-specific DNA binding"/>
    <property type="evidence" value="ECO:0007669"/>
    <property type="project" value="InterPro"/>
</dbReference>
<evidence type="ECO:0000256" key="2">
    <source>
        <dbReference type="ARBA" id="ARBA00023125"/>
    </source>
</evidence>
<dbReference type="GO" id="GO:0003700">
    <property type="term" value="F:DNA-binding transcription factor activity"/>
    <property type="evidence" value="ECO:0007669"/>
    <property type="project" value="InterPro"/>
</dbReference>
<gene>
    <name evidence="5" type="ORF">LPTSP4_09930</name>
</gene>
<dbReference type="OrthoDB" id="9813413at2"/>
<dbReference type="InterPro" id="IPR018062">
    <property type="entry name" value="HTH_AraC-typ_CS"/>
</dbReference>
<evidence type="ECO:0000259" key="4">
    <source>
        <dbReference type="PROSITE" id="PS01124"/>
    </source>
</evidence>
<comment type="caution">
    <text evidence="5">The sequence shown here is derived from an EMBL/GenBank/DDBJ whole genome shotgun (WGS) entry which is preliminary data.</text>
</comment>
<organism evidence="5 6">
    <name type="scientific">Leptospira ryugenii</name>
    <dbReference type="NCBI Taxonomy" id="1917863"/>
    <lineage>
        <taxon>Bacteria</taxon>
        <taxon>Pseudomonadati</taxon>
        <taxon>Spirochaetota</taxon>
        <taxon>Spirochaetia</taxon>
        <taxon>Leptospirales</taxon>
        <taxon>Leptospiraceae</taxon>
        <taxon>Leptospira</taxon>
    </lineage>
</organism>
<evidence type="ECO:0000313" key="5">
    <source>
        <dbReference type="EMBL" id="GBF49480.1"/>
    </source>
</evidence>
<protein>
    <submittedName>
        <fullName evidence="5">Putative Transcriptional regulator, AraC family</fullName>
    </submittedName>
</protein>
<dbReference type="InterPro" id="IPR009057">
    <property type="entry name" value="Homeodomain-like_sf"/>
</dbReference>
<sequence>MQDLLFMKQKDSMISNGPMNEKYIYLGKQELLYMGKILSLSVHSHITWTLCLPLQGEIRYQSKDETYKTKKAFLIPPKVDHQIEGYGSYLAFVFFEKYSPYAPVISEGSKIINLDERELLPLKEALTELMQQKDKAKHNLTFILDNLHIPIQRKSILDDRILLVQKLLVQKDLETQISLVELASSVGLSESRLSHLFKEQMGIPISSYRVWIRIRNLADALKKNPKLTFAAHSSGFFDSSHLHRVFKQYFGINPKNVFLNSLVHWI</sequence>
<evidence type="ECO:0000256" key="3">
    <source>
        <dbReference type="ARBA" id="ARBA00023163"/>
    </source>
</evidence>
<keyword evidence="1" id="KW-0805">Transcription regulation</keyword>
<dbReference type="SUPFAM" id="SSF46689">
    <property type="entry name" value="Homeodomain-like"/>
    <property type="match status" value="1"/>
</dbReference>
<keyword evidence="3" id="KW-0804">Transcription</keyword>
<reference evidence="5 6" key="1">
    <citation type="submission" date="2018-02" db="EMBL/GenBank/DDBJ databases">
        <title>Novel Leptospira species isolated from soil and water in Japan.</title>
        <authorList>
            <person name="Nakao R."/>
            <person name="Masuzawa T."/>
        </authorList>
    </citation>
    <scope>NUCLEOTIDE SEQUENCE [LARGE SCALE GENOMIC DNA]</scope>
    <source>
        <strain evidence="5 6">YH101</strain>
    </source>
</reference>
<keyword evidence="6" id="KW-1185">Reference proteome</keyword>
<dbReference type="SMART" id="SM00342">
    <property type="entry name" value="HTH_ARAC"/>
    <property type="match status" value="1"/>
</dbReference>
<dbReference type="Gene3D" id="1.10.10.60">
    <property type="entry name" value="Homeodomain-like"/>
    <property type="match status" value="2"/>
</dbReference>
<dbReference type="RefSeq" id="WP_108974408.1">
    <property type="nucleotide sequence ID" value="NZ_BFBB01000003.1"/>
</dbReference>
<proteinExistence type="predicted"/>
<dbReference type="PROSITE" id="PS01124">
    <property type="entry name" value="HTH_ARAC_FAMILY_2"/>
    <property type="match status" value="1"/>
</dbReference>
<dbReference type="Proteomes" id="UP000245133">
    <property type="component" value="Unassembled WGS sequence"/>
</dbReference>
<accession>A0A2P2DY13</accession>
<dbReference type="InterPro" id="IPR018060">
    <property type="entry name" value="HTH_AraC"/>
</dbReference>
<dbReference type="EMBL" id="BFBB01000003">
    <property type="protein sequence ID" value="GBF49480.1"/>
    <property type="molecule type" value="Genomic_DNA"/>
</dbReference>